<proteinExistence type="predicted"/>
<evidence type="ECO:0000313" key="1">
    <source>
        <dbReference type="EMBL" id="KMJ46951.1"/>
    </source>
</evidence>
<dbReference type="STRING" id="880157.AB204_00845"/>
<gene>
    <name evidence="1" type="ORF">AB204_00845</name>
</gene>
<comment type="caution">
    <text evidence="1">The sequence shown here is derived from an EMBL/GenBank/DDBJ whole genome shotgun (WGS) entry which is preliminary data.</text>
</comment>
<keyword evidence="2" id="KW-1185">Reference proteome</keyword>
<dbReference type="Proteomes" id="UP000036277">
    <property type="component" value="Unassembled WGS sequence"/>
</dbReference>
<dbReference type="PANTHER" id="PTHR35004:SF7">
    <property type="entry name" value="INTEGRASE PROTEIN"/>
    <property type="match status" value="1"/>
</dbReference>
<dbReference type="EMBL" id="LFCV01000003">
    <property type="protein sequence ID" value="KMJ46951.1"/>
    <property type="molecule type" value="Genomic_DNA"/>
</dbReference>
<accession>A0A0J5FXM6</accession>
<dbReference type="PATRIC" id="fig|880157.4.peg.187"/>
<sequence>MGATAIARLPPKIPERATQIAAIAQLYGVSAATVYRALHCVLKPRTVYRRDHGIPRVLSQPELEHYCELIAALKLRTTNKSGRHLSTVRAIQLLEEYGVEIAQGLVKVPAGLLRKQTVNRWLAEEYRFTLQAINALPESYRN</sequence>
<protein>
    <recommendedName>
        <fullName evidence="3">Integrase</fullName>
    </recommendedName>
</protein>
<name>A0A0J5FXM6_9GAMM</name>
<evidence type="ECO:0000313" key="2">
    <source>
        <dbReference type="Proteomes" id="UP000036277"/>
    </source>
</evidence>
<organism evidence="1 2">
    <name type="scientific">Xenorhabdus khoisanae</name>
    <dbReference type="NCBI Taxonomy" id="880157"/>
    <lineage>
        <taxon>Bacteria</taxon>
        <taxon>Pseudomonadati</taxon>
        <taxon>Pseudomonadota</taxon>
        <taxon>Gammaproteobacteria</taxon>
        <taxon>Enterobacterales</taxon>
        <taxon>Morganellaceae</taxon>
        <taxon>Xenorhabdus</taxon>
    </lineage>
</organism>
<dbReference type="PANTHER" id="PTHR35004">
    <property type="entry name" value="TRANSPOSASE RV3428C-RELATED"/>
    <property type="match status" value="1"/>
</dbReference>
<reference evidence="1 2" key="1">
    <citation type="submission" date="2015-06" db="EMBL/GenBank/DDBJ databases">
        <title>Draft Whole-Genome Sequence of the Entomopathogenic Bacterium Xenorhabdus khoisanae.</title>
        <authorList>
            <person name="Naidoo S."/>
            <person name="Featherston J."/>
            <person name="Gray V.M."/>
        </authorList>
    </citation>
    <scope>NUCLEOTIDE SEQUENCE [LARGE SCALE GENOMIC DNA]</scope>
    <source>
        <strain evidence="1 2">MCB</strain>
    </source>
</reference>
<dbReference type="AlphaFoldDB" id="A0A0J5FXM6"/>
<evidence type="ECO:0008006" key="3">
    <source>
        <dbReference type="Google" id="ProtNLM"/>
    </source>
</evidence>